<feature type="compositionally biased region" description="Basic and acidic residues" evidence="1">
    <location>
        <begin position="12"/>
        <end position="26"/>
    </location>
</feature>
<evidence type="ECO:0000313" key="3">
    <source>
        <dbReference type="Proteomes" id="UP001165079"/>
    </source>
</evidence>
<gene>
    <name evidence="2" type="ORF">Afil01_60460</name>
</gene>
<dbReference type="EMBL" id="BSTX01000005">
    <property type="protein sequence ID" value="GLZ81239.1"/>
    <property type="molecule type" value="Genomic_DNA"/>
</dbReference>
<evidence type="ECO:0000256" key="1">
    <source>
        <dbReference type="SAM" id="MobiDB-lite"/>
    </source>
</evidence>
<protein>
    <submittedName>
        <fullName evidence="2">Uncharacterized protein</fullName>
    </submittedName>
</protein>
<keyword evidence="3" id="KW-1185">Reference proteome</keyword>
<feature type="region of interest" description="Disordered" evidence="1">
    <location>
        <begin position="1"/>
        <end position="52"/>
    </location>
</feature>
<feature type="compositionally biased region" description="Low complexity" evidence="1">
    <location>
        <begin position="27"/>
        <end position="52"/>
    </location>
</feature>
<organism evidence="2 3">
    <name type="scientific">Actinorhabdospora filicis</name>
    <dbReference type="NCBI Taxonomy" id="1785913"/>
    <lineage>
        <taxon>Bacteria</taxon>
        <taxon>Bacillati</taxon>
        <taxon>Actinomycetota</taxon>
        <taxon>Actinomycetes</taxon>
        <taxon>Micromonosporales</taxon>
        <taxon>Micromonosporaceae</taxon>
        <taxon>Actinorhabdospora</taxon>
    </lineage>
</organism>
<comment type="caution">
    <text evidence="2">The sequence shown here is derived from an EMBL/GenBank/DDBJ whole genome shotgun (WGS) entry which is preliminary data.</text>
</comment>
<accession>A0A9W6SQT1</accession>
<evidence type="ECO:0000313" key="2">
    <source>
        <dbReference type="EMBL" id="GLZ81239.1"/>
    </source>
</evidence>
<reference evidence="2" key="1">
    <citation type="submission" date="2023-03" db="EMBL/GenBank/DDBJ databases">
        <title>Actinorhabdospora filicis NBRC 111898.</title>
        <authorList>
            <person name="Ichikawa N."/>
            <person name="Sato H."/>
            <person name="Tonouchi N."/>
        </authorList>
    </citation>
    <scope>NUCLEOTIDE SEQUENCE</scope>
    <source>
        <strain evidence="2">NBRC 111898</strain>
    </source>
</reference>
<sequence>MCETVPILSNIERTESAEVTSKDSRRAPGSSRGSRLAAMTGEPSASSADARARPMPVVPPMIKVVMPTILRPIAAVNQAAPHLGWDG</sequence>
<dbReference type="Proteomes" id="UP001165079">
    <property type="component" value="Unassembled WGS sequence"/>
</dbReference>
<proteinExistence type="predicted"/>
<dbReference type="AlphaFoldDB" id="A0A9W6SQT1"/>
<name>A0A9W6SQT1_9ACTN</name>